<dbReference type="Proteomes" id="UP001303760">
    <property type="component" value="Unassembled WGS sequence"/>
</dbReference>
<accession>A0AAN7H7B8</accession>
<sequence>MTASSPEPTDNTIIVGIDFGTTYSGVAFTWSKKIERIEVIASWDSELHSSANEEN</sequence>
<feature type="non-terminal residue" evidence="1">
    <location>
        <position position="55"/>
    </location>
</feature>
<keyword evidence="2" id="KW-1185">Reference proteome</keyword>
<reference evidence="1" key="1">
    <citation type="journal article" date="2023" name="Mol. Phylogenet. Evol.">
        <title>Genome-scale phylogeny and comparative genomics of the fungal order Sordariales.</title>
        <authorList>
            <person name="Hensen N."/>
            <person name="Bonometti L."/>
            <person name="Westerberg I."/>
            <person name="Brannstrom I.O."/>
            <person name="Guillou S."/>
            <person name="Cros-Aarteil S."/>
            <person name="Calhoun S."/>
            <person name="Haridas S."/>
            <person name="Kuo A."/>
            <person name="Mondo S."/>
            <person name="Pangilinan J."/>
            <person name="Riley R."/>
            <person name="LaButti K."/>
            <person name="Andreopoulos B."/>
            <person name="Lipzen A."/>
            <person name="Chen C."/>
            <person name="Yan M."/>
            <person name="Daum C."/>
            <person name="Ng V."/>
            <person name="Clum A."/>
            <person name="Steindorff A."/>
            <person name="Ohm R.A."/>
            <person name="Martin F."/>
            <person name="Silar P."/>
            <person name="Natvig D.O."/>
            <person name="Lalanne C."/>
            <person name="Gautier V."/>
            <person name="Ament-Velasquez S.L."/>
            <person name="Kruys A."/>
            <person name="Hutchinson M.I."/>
            <person name="Powell A.J."/>
            <person name="Barry K."/>
            <person name="Miller A.N."/>
            <person name="Grigoriev I.V."/>
            <person name="Debuchy R."/>
            <person name="Gladieux P."/>
            <person name="Hiltunen Thoren M."/>
            <person name="Johannesson H."/>
        </authorList>
    </citation>
    <scope>NUCLEOTIDE SEQUENCE</scope>
    <source>
        <strain evidence="1">CBS 532.94</strain>
    </source>
</reference>
<protein>
    <submittedName>
        <fullName evidence="1">Uncharacterized protein</fullName>
    </submittedName>
</protein>
<dbReference type="AlphaFoldDB" id="A0AAN7H7B8"/>
<dbReference type="SUPFAM" id="SSF53067">
    <property type="entry name" value="Actin-like ATPase domain"/>
    <property type="match status" value="1"/>
</dbReference>
<comment type="caution">
    <text evidence="1">The sequence shown here is derived from an EMBL/GenBank/DDBJ whole genome shotgun (WGS) entry which is preliminary data.</text>
</comment>
<dbReference type="EMBL" id="MU860438">
    <property type="protein sequence ID" value="KAK4233972.1"/>
    <property type="molecule type" value="Genomic_DNA"/>
</dbReference>
<gene>
    <name evidence="1" type="ORF">C8A03DRAFT_38274</name>
</gene>
<evidence type="ECO:0000313" key="1">
    <source>
        <dbReference type="EMBL" id="KAK4233972.1"/>
    </source>
</evidence>
<proteinExistence type="predicted"/>
<reference evidence="1" key="2">
    <citation type="submission" date="2023-05" db="EMBL/GenBank/DDBJ databases">
        <authorList>
            <consortium name="Lawrence Berkeley National Laboratory"/>
            <person name="Steindorff A."/>
            <person name="Hensen N."/>
            <person name="Bonometti L."/>
            <person name="Westerberg I."/>
            <person name="Brannstrom I.O."/>
            <person name="Guillou S."/>
            <person name="Cros-Aarteil S."/>
            <person name="Calhoun S."/>
            <person name="Haridas S."/>
            <person name="Kuo A."/>
            <person name="Mondo S."/>
            <person name="Pangilinan J."/>
            <person name="Riley R."/>
            <person name="Labutti K."/>
            <person name="Andreopoulos B."/>
            <person name="Lipzen A."/>
            <person name="Chen C."/>
            <person name="Yanf M."/>
            <person name="Daum C."/>
            <person name="Ng V."/>
            <person name="Clum A."/>
            <person name="Ohm R."/>
            <person name="Martin F."/>
            <person name="Silar P."/>
            <person name="Natvig D."/>
            <person name="Lalanne C."/>
            <person name="Gautier V."/>
            <person name="Ament-Velasquez S.L."/>
            <person name="Kruys A."/>
            <person name="Hutchinson M.I."/>
            <person name="Powell A.J."/>
            <person name="Barry K."/>
            <person name="Miller A.N."/>
            <person name="Grigoriev I.V."/>
            <person name="Debuchy R."/>
            <person name="Gladieux P."/>
            <person name="Thoren M.H."/>
            <person name="Johannesson H."/>
        </authorList>
    </citation>
    <scope>NUCLEOTIDE SEQUENCE</scope>
    <source>
        <strain evidence="1">CBS 532.94</strain>
    </source>
</reference>
<evidence type="ECO:0000313" key="2">
    <source>
        <dbReference type="Proteomes" id="UP001303760"/>
    </source>
</evidence>
<name>A0AAN7H7B8_9PEZI</name>
<organism evidence="1 2">
    <name type="scientific">Achaetomium macrosporum</name>
    <dbReference type="NCBI Taxonomy" id="79813"/>
    <lineage>
        <taxon>Eukaryota</taxon>
        <taxon>Fungi</taxon>
        <taxon>Dikarya</taxon>
        <taxon>Ascomycota</taxon>
        <taxon>Pezizomycotina</taxon>
        <taxon>Sordariomycetes</taxon>
        <taxon>Sordariomycetidae</taxon>
        <taxon>Sordariales</taxon>
        <taxon>Chaetomiaceae</taxon>
        <taxon>Achaetomium</taxon>
    </lineage>
</organism>
<dbReference type="InterPro" id="IPR043129">
    <property type="entry name" value="ATPase_NBD"/>
</dbReference>
<dbReference type="Gene3D" id="3.30.420.40">
    <property type="match status" value="1"/>
</dbReference>